<accession>A0A0E9UAC5</accession>
<name>A0A0E9UAC5_ANGAN</name>
<sequence>MSQMFERIFCHSSHLFNIHINSQALTFMKRRRRCL</sequence>
<evidence type="ECO:0000313" key="1">
    <source>
        <dbReference type="EMBL" id="JAH62829.1"/>
    </source>
</evidence>
<dbReference type="AlphaFoldDB" id="A0A0E9UAC5"/>
<organism evidence="1">
    <name type="scientific">Anguilla anguilla</name>
    <name type="common">European freshwater eel</name>
    <name type="synonym">Muraena anguilla</name>
    <dbReference type="NCBI Taxonomy" id="7936"/>
    <lineage>
        <taxon>Eukaryota</taxon>
        <taxon>Metazoa</taxon>
        <taxon>Chordata</taxon>
        <taxon>Craniata</taxon>
        <taxon>Vertebrata</taxon>
        <taxon>Euteleostomi</taxon>
        <taxon>Actinopterygii</taxon>
        <taxon>Neopterygii</taxon>
        <taxon>Teleostei</taxon>
        <taxon>Anguilliformes</taxon>
        <taxon>Anguillidae</taxon>
        <taxon>Anguilla</taxon>
    </lineage>
</organism>
<reference evidence="1" key="2">
    <citation type="journal article" date="2015" name="Fish Shellfish Immunol.">
        <title>Early steps in the European eel (Anguilla anguilla)-Vibrio vulnificus interaction in the gills: Role of the RtxA13 toxin.</title>
        <authorList>
            <person name="Callol A."/>
            <person name="Pajuelo D."/>
            <person name="Ebbesson L."/>
            <person name="Teles M."/>
            <person name="MacKenzie S."/>
            <person name="Amaro C."/>
        </authorList>
    </citation>
    <scope>NUCLEOTIDE SEQUENCE</scope>
</reference>
<protein>
    <submittedName>
        <fullName evidence="1">Uncharacterized protein</fullName>
    </submittedName>
</protein>
<dbReference type="EMBL" id="GBXM01045748">
    <property type="protein sequence ID" value="JAH62829.1"/>
    <property type="molecule type" value="Transcribed_RNA"/>
</dbReference>
<proteinExistence type="predicted"/>
<reference evidence="1" key="1">
    <citation type="submission" date="2014-11" db="EMBL/GenBank/DDBJ databases">
        <authorList>
            <person name="Amaro Gonzalez C."/>
        </authorList>
    </citation>
    <scope>NUCLEOTIDE SEQUENCE</scope>
</reference>